<proteinExistence type="predicted"/>
<reference evidence="2 3" key="1">
    <citation type="submission" date="2018-01" db="EMBL/GenBank/DDBJ databases">
        <title>Comparison of the Chinese Bamboo Partridge and Red Junglefowl genome sequences highlights the importance of demography in genome evolution.</title>
        <authorList>
            <person name="Tiley G.P."/>
            <person name="Kimball R.T."/>
            <person name="Braun E.L."/>
            <person name="Burleigh J.G."/>
        </authorList>
    </citation>
    <scope>NUCLEOTIDE SEQUENCE [LARGE SCALE GENOMIC DNA]</scope>
    <source>
        <strain evidence="2">RTK389</strain>
        <tissue evidence="2">Blood</tissue>
    </source>
</reference>
<dbReference type="AlphaFoldDB" id="A0A2P4SRY7"/>
<keyword evidence="3" id="KW-1185">Reference proteome</keyword>
<evidence type="ECO:0000313" key="3">
    <source>
        <dbReference type="Proteomes" id="UP000237246"/>
    </source>
</evidence>
<feature type="compositionally biased region" description="Basic and acidic residues" evidence="1">
    <location>
        <begin position="27"/>
        <end position="39"/>
    </location>
</feature>
<protein>
    <submittedName>
        <fullName evidence="2">Uncharacterized protein</fullName>
    </submittedName>
</protein>
<evidence type="ECO:0000313" key="2">
    <source>
        <dbReference type="EMBL" id="POI26874.1"/>
    </source>
</evidence>
<sequence>MWPCHRRLPLASPQELPKPQDPQTGKLRADHGPDARRSDPLWGVTANTARGFLPEHNTERAGES</sequence>
<accession>A0A2P4SRY7</accession>
<evidence type="ECO:0000256" key="1">
    <source>
        <dbReference type="SAM" id="MobiDB-lite"/>
    </source>
</evidence>
<comment type="caution">
    <text evidence="2">The sequence shown here is derived from an EMBL/GenBank/DDBJ whole genome shotgun (WGS) entry which is preliminary data.</text>
</comment>
<feature type="region of interest" description="Disordered" evidence="1">
    <location>
        <begin position="1"/>
        <end position="43"/>
    </location>
</feature>
<dbReference type="Proteomes" id="UP000237246">
    <property type="component" value="Unassembled WGS sequence"/>
</dbReference>
<name>A0A2P4SRY7_BAMTH</name>
<gene>
    <name evidence="2" type="ORF">CIB84_009377</name>
</gene>
<organism evidence="2 3">
    <name type="scientific">Bambusicola thoracicus</name>
    <name type="common">Chinese bamboo-partridge</name>
    <name type="synonym">Perdix thoracica</name>
    <dbReference type="NCBI Taxonomy" id="9083"/>
    <lineage>
        <taxon>Eukaryota</taxon>
        <taxon>Metazoa</taxon>
        <taxon>Chordata</taxon>
        <taxon>Craniata</taxon>
        <taxon>Vertebrata</taxon>
        <taxon>Euteleostomi</taxon>
        <taxon>Archelosauria</taxon>
        <taxon>Archosauria</taxon>
        <taxon>Dinosauria</taxon>
        <taxon>Saurischia</taxon>
        <taxon>Theropoda</taxon>
        <taxon>Coelurosauria</taxon>
        <taxon>Aves</taxon>
        <taxon>Neognathae</taxon>
        <taxon>Galloanserae</taxon>
        <taxon>Galliformes</taxon>
        <taxon>Phasianidae</taxon>
        <taxon>Perdicinae</taxon>
        <taxon>Bambusicola</taxon>
    </lineage>
</organism>
<dbReference type="EMBL" id="PPHD01026498">
    <property type="protein sequence ID" value="POI26874.1"/>
    <property type="molecule type" value="Genomic_DNA"/>
</dbReference>